<comment type="similarity">
    <text evidence="1 5">Belongs to the universal ribosomal protein uL29 family.</text>
</comment>
<dbReference type="GO" id="GO:0003735">
    <property type="term" value="F:structural constituent of ribosome"/>
    <property type="evidence" value="ECO:0007669"/>
    <property type="project" value="InterPro"/>
</dbReference>
<evidence type="ECO:0000256" key="3">
    <source>
        <dbReference type="ARBA" id="ARBA00023274"/>
    </source>
</evidence>
<evidence type="ECO:0000256" key="6">
    <source>
        <dbReference type="SAM" id="Coils"/>
    </source>
</evidence>
<name>A0AB94IWL8_9BACT</name>
<dbReference type="CDD" id="cd00427">
    <property type="entry name" value="Ribosomal_L29_HIP"/>
    <property type="match status" value="1"/>
</dbReference>
<reference evidence="8" key="1">
    <citation type="submission" date="2010-03" db="EMBL/GenBank/DDBJ databases">
        <title>The genome sequence of Synergistetes sp. SGP1.</title>
        <authorList>
            <consortium name="metaHIT consortium -- http://www.metahit.eu/"/>
            <person name="Pajon A."/>
            <person name="Turner K."/>
            <person name="Parkhill J."/>
            <person name="Wade W."/>
            <person name="Vartoukian S."/>
        </authorList>
    </citation>
    <scope>NUCLEOTIDE SEQUENCE [LARGE SCALE GENOMIC DNA]</scope>
    <source>
        <strain evidence="8">SGP1</strain>
    </source>
</reference>
<dbReference type="PROSITE" id="PS00579">
    <property type="entry name" value="RIBOSOMAL_L29"/>
    <property type="match status" value="1"/>
</dbReference>
<gene>
    <name evidence="5" type="primary">rpmC</name>
    <name evidence="7" type="ORF">SY1_08780</name>
</gene>
<dbReference type="GO" id="GO:0006412">
    <property type="term" value="P:translation"/>
    <property type="evidence" value="ECO:0007669"/>
    <property type="project" value="UniProtKB-UniRule"/>
</dbReference>
<dbReference type="GO" id="GO:0022625">
    <property type="term" value="C:cytosolic large ribosomal subunit"/>
    <property type="evidence" value="ECO:0007669"/>
    <property type="project" value="TreeGrafter"/>
</dbReference>
<evidence type="ECO:0000313" key="7">
    <source>
        <dbReference type="EMBL" id="CBL28165.1"/>
    </source>
</evidence>
<protein>
    <recommendedName>
        <fullName evidence="4 5">Large ribosomal subunit protein uL29</fullName>
    </recommendedName>
</protein>
<sequence length="71" mass="8285">MDATKLRELTLDELQEKYSQYKEELFNLRFQNAVGQLKNTSRIRDVRKTIARVLTIAGEKRQAMASDAARR</sequence>
<evidence type="ECO:0000313" key="8">
    <source>
        <dbReference type="Proteomes" id="UP000008957"/>
    </source>
</evidence>
<dbReference type="SUPFAM" id="SSF46561">
    <property type="entry name" value="Ribosomal protein L29 (L29p)"/>
    <property type="match status" value="1"/>
</dbReference>
<dbReference type="HAMAP" id="MF_00374">
    <property type="entry name" value="Ribosomal_uL29"/>
    <property type="match status" value="1"/>
</dbReference>
<dbReference type="RefSeq" id="WP_015556312.1">
    <property type="nucleotide sequence ID" value="NC_021038.1"/>
</dbReference>
<dbReference type="InterPro" id="IPR001854">
    <property type="entry name" value="Ribosomal_uL29"/>
</dbReference>
<evidence type="ECO:0000256" key="1">
    <source>
        <dbReference type="ARBA" id="ARBA00009254"/>
    </source>
</evidence>
<dbReference type="Pfam" id="PF00831">
    <property type="entry name" value="Ribosomal_L29"/>
    <property type="match status" value="1"/>
</dbReference>
<dbReference type="InterPro" id="IPR036049">
    <property type="entry name" value="Ribosomal_uL29_sf"/>
</dbReference>
<feature type="coiled-coil region" evidence="6">
    <location>
        <begin position="4"/>
        <end position="31"/>
    </location>
</feature>
<keyword evidence="2 5" id="KW-0689">Ribosomal protein</keyword>
<evidence type="ECO:0000256" key="2">
    <source>
        <dbReference type="ARBA" id="ARBA00022980"/>
    </source>
</evidence>
<dbReference type="FunFam" id="1.10.287.310:FF:000001">
    <property type="entry name" value="50S ribosomal protein L29"/>
    <property type="match status" value="1"/>
</dbReference>
<dbReference type="Gene3D" id="1.10.287.310">
    <property type="match status" value="1"/>
</dbReference>
<evidence type="ECO:0000256" key="5">
    <source>
        <dbReference type="HAMAP-Rule" id="MF_00374"/>
    </source>
</evidence>
<dbReference type="EMBL" id="FP929056">
    <property type="protein sequence ID" value="CBL28165.1"/>
    <property type="molecule type" value="Genomic_DNA"/>
</dbReference>
<keyword evidence="8" id="KW-1185">Reference proteome</keyword>
<proteinExistence type="inferred from homology"/>
<dbReference type="KEGG" id="sbr:SY1_08780"/>
<evidence type="ECO:0000256" key="4">
    <source>
        <dbReference type="ARBA" id="ARBA00035204"/>
    </source>
</evidence>
<keyword evidence="3 5" id="KW-0687">Ribonucleoprotein</keyword>
<dbReference type="AlphaFoldDB" id="A0AB94IWL8"/>
<dbReference type="NCBIfam" id="TIGR00012">
    <property type="entry name" value="L29"/>
    <property type="match status" value="1"/>
</dbReference>
<dbReference type="PANTHER" id="PTHR10916:SF0">
    <property type="entry name" value="LARGE RIBOSOMAL SUBUNIT PROTEIN UL29C"/>
    <property type="match status" value="1"/>
</dbReference>
<dbReference type="Proteomes" id="UP000008957">
    <property type="component" value="Chromosome"/>
</dbReference>
<dbReference type="PANTHER" id="PTHR10916">
    <property type="entry name" value="60S RIBOSOMAL PROTEIN L35/50S RIBOSOMAL PROTEIN L29"/>
    <property type="match status" value="1"/>
</dbReference>
<organism evidence="7 8">
    <name type="scientific">Fretibacterium fastidiosum</name>
    <dbReference type="NCBI Taxonomy" id="651822"/>
    <lineage>
        <taxon>Bacteria</taxon>
        <taxon>Thermotogati</taxon>
        <taxon>Synergistota</taxon>
        <taxon>Synergistia</taxon>
        <taxon>Synergistales</taxon>
        <taxon>Aminobacteriaceae</taxon>
        <taxon>Fretibacterium</taxon>
    </lineage>
</organism>
<reference evidence="7 8" key="2">
    <citation type="submission" date="2010-03" db="EMBL/GenBank/DDBJ databases">
        <authorList>
            <person name="Pajon A."/>
        </authorList>
    </citation>
    <scope>NUCLEOTIDE SEQUENCE [LARGE SCALE GENOMIC DNA]</scope>
    <source>
        <strain evidence="7 8">SGP1</strain>
    </source>
</reference>
<keyword evidence="6" id="KW-0175">Coiled coil</keyword>
<dbReference type="InterPro" id="IPR050063">
    <property type="entry name" value="Ribosomal_protein_uL29"/>
</dbReference>
<accession>A0AB94IWL8</accession>
<dbReference type="InterPro" id="IPR018254">
    <property type="entry name" value="Ribosomal_uL29_CS"/>
</dbReference>